<protein>
    <recommendedName>
        <fullName evidence="4">Alcohol dehydrogenase-like protein</fullName>
    </recommendedName>
</protein>
<proteinExistence type="predicted"/>
<comment type="caution">
    <text evidence="2">The sequence shown here is derived from an EMBL/GenBank/DDBJ whole genome shotgun (WGS) entry which is preliminary data.</text>
</comment>
<name>A0ABS4KZ65_STRAV</name>
<keyword evidence="3" id="KW-1185">Reference proteome</keyword>
<dbReference type="Gene3D" id="3.90.180.10">
    <property type="entry name" value="Medium-chain alcohol dehydrogenases, catalytic domain"/>
    <property type="match status" value="1"/>
</dbReference>
<dbReference type="Proteomes" id="UP001519310">
    <property type="component" value="Unassembled WGS sequence"/>
</dbReference>
<reference evidence="2 3" key="1">
    <citation type="submission" date="2021-03" db="EMBL/GenBank/DDBJ databases">
        <title>Genomic Encyclopedia of Type Strains, Phase IV (KMG-IV): sequencing the most valuable type-strain genomes for metagenomic binning, comparative biology and taxonomic classification.</title>
        <authorList>
            <person name="Goeker M."/>
        </authorList>
    </citation>
    <scope>NUCLEOTIDE SEQUENCE [LARGE SCALE GENOMIC DNA]</scope>
    <source>
        <strain evidence="2 3">DSM 40526</strain>
    </source>
</reference>
<evidence type="ECO:0008006" key="4">
    <source>
        <dbReference type="Google" id="ProtNLM"/>
    </source>
</evidence>
<feature type="region of interest" description="Disordered" evidence="1">
    <location>
        <begin position="76"/>
        <end position="99"/>
    </location>
</feature>
<evidence type="ECO:0000313" key="2">
    <source>
        <dbReference type="EMBL" id="MBP2034940.1"/>
    </source>
</evidence>
<dbReference type="InterPro" id="IPR011032">
    <property type="entry name" value="GroES-like_sf"/>
</dbReference>
<sequence>MGIVEEVGPDVTSPKPGDRVVIPFAPGRRGAAESGHASNQSLHEPYAGSSLLESPIRLVIFALFVVAGRHVAGRHLIASPERGTGCPDSTRSSPPDGLQPLTLGEYLMFRDFAP</sequence>
<evidence type="ECO:0000313" key="3">
    <source>
        <dbReference type="Proteomes" id="UP001519310"/>
    </source>
</evidence>
<organism evidence="2 3">
    <name type="scientific">Streptomyces avidinii</name>
    <dbReference type="NCBI Taxonomy" id="1895"/>
    <lineage>
        <taxon>Bacteria</taxon>
        <taxon>Bacillati</taxon>
        <taxon>Actinomycetota</taxon>
        <taxon>Actinomycetes</taxon>
        <taxon>Kitasatosporales</taxon>
        <taxon>Streptomycetaceae</taxon>
        <taxon>Streptomyces</taxon>
    </lineage>
</organism>
<accession>A0ABS4KZ65</accession>
<dbReference type="SUPFAM" id="SSF50129">
    <property type="entry name" value="GroES-like"/>
    <property type="match status" value="1"/>
</dbReference>
<dbReference type="EMBL" id="JAGGLQ010000001">
    <property type="protein sequence ID" value="MBP2034940.1"/>
    <property type="molecule type" value="Genomic_DNA"/>
</dbReference>
<evidence type="ECO:0000256" key="1">
    <source>
        <dbReference type="SAM" id="MobiDB-lite"/>
    </source>
</evidence>
<gene>
    <name evidence="2" type="ORF">J2Z77_000724</name>
</gene>